<name>A0A974CP01_XENLA</name>
<feature type="compositionally biased region" description="Polar residues" evidence="1">
    <location>
        <begin position="16"/>
        <end position="30"/>
    </location>
</feature>
<evidence type="ECO:0000256" key="1">
    <source>
        <dbReference type="SAM" id="MobiDB-lite"/>
    </source>
</evidence>
<keyword evidence="2" id="KW-0472">Membrane</keyword>
<evidence type="ECO:0000313" key="4">
    <source>
        <dbReference type="Proteomes" id="UP000694892"/>
    </source>
</evidence>
<organism evidence="3 4">
    <name type="scientific">Xenopus laevis</name>
    <name type="common">African clawed frog</name>
    <dbReference type="NCBI Taxonomy" id="8355"/>
    <lineage>
        <taxon>Eukaryota</taxon>
        <taxon>Metazoa</taxon>
        <taxon>Chordata</taxon>
        <taxon>Craniata</taxon>
        <taxon>Vertebrata</taxon>
        <taxon>Euteleostomi</taxon>
        <taxon>Amphibia</taxon>
        <taxon>Batrachia</taxon>
        <taxon>Anura</taxon>
        <taxon>Pipoidea</taxon>
        <taxon>Pipidae</taxon>
        <taxon>Xenopodinae</taxon>
        <taxon>Xenopus</taxon>
        <taxon>Xenopus</taxon>
    </lineage>
</organism>
<proteinExistence type="predicted"/>
<keyword evidence="2" id="KW-1133">Transmembrane helix</keyword>
<dbReference type="Proteomes" id="UP000694892">
    <property type="component" value="Chromosome 6L"/>
</dbReference>
<feature type="region of interest" description="Disordered" evidence="1">
    <location>
        <begin position="252"/>
        <end position="276"/>
    </location>
</feature>
<accession>A0A974CP01</accession>
<feature type="compositionally biased region" description="Basic and acidic residues" evidence="1">
    <location>
        <begin position="252"/>
        <end position="270"/>
    </location>
</feature>
<dbReference type="EMBL" id="CM004476">
    <property type="protein sequence ID" value="OCT76347.1"/>
    <property type="molecule type" value="Genomic_DNA"/>
</dbReference>
<evidence type="ECO:0008006" key="5">
    <source>
        <dbReference type="Google" id="ProtNLM"/>
    </source>
</evidence>
<feature type="compositionally biased region" description="Low complexity" evidence="1">
    <location>
        <begin position="58"/>
        <end position="67"/>
    </location>
</feature>
<gene>
    <name evidence="3" type="ORF">XELAEV_18031545mg</name>
</gene>
<protein>
    <recommendedName>
        <fullName evidence="5">MARVEL domain-containing protein</fullName>
    </recommendedName>
</protein>
<reference evidence="4" key="1">
    <citation type="journal article" date="2016" name="Nature">
        <title>Genome evolution in the allotetraploid frog Xenopus laevis.</title>
        <authorList>
            <person name="Session A.M."/>
            <person name="Uno Y."/>
            <person name="Kwon T."/>
            <person name="Chapman J.A."/>
            <person name="Toyoda A."/>
            <person name="Takahashi S."/>
            <person name="Fukui A."/>
            <person name="Hikosaka A."/>
            <person name="Suzuki A."/>
            <person name="Kondo M."/>
            <person name="van Heeringen S.J."/>
            <person name="Quigley I."/>
            <person name="Heinz S."/>
            <person name="Ogino H."/>
            <person name="Ochi H."/>
            <person name="Hellsten U."/>
            <person name="Lyons J.B."/>
            <person name="Simakov O."/>
            <person name="Putnam N."/>
            <person name="Stites J."/>
            <person name="Kuroki Y."/>
            <person name="Tanaka T."/>
            <person name="Michiue T."/>
            <person name="Watanabe M."/>
            <person name="Bogdanovic O."/>
            <person name="Lister R."/>
            <person name="Georgiou G."/>
            <person name="Paranjpe S.S."/>
            <person name="van Kruijsbergen I."/>
            <person name="Shu S."/>
            <person name="Carlson J."/>
            <person name="Kinoshita T."/>
            <person name="Ohta Y."/>
            <person name="Mawaribuchi S."/>
            <person name="Jenkins J."/>
            <person name="Grimwood J."/>
            <person name="Schmutz J."/>
            <person name="Mitros T."/>
            <person name="Mozaffari S.V."/>
            <person name="Suzuki Y."/>
            <person name="Haramoto Y."/>
            <person name="Yamamoto T.S."/>
            <person name="Takagi C."/>
            <person name="Heald R."/>
            <person name="Miller K."/>
            <person name="Haudenschild C."/>
            <person name="Kitzman J."/>
            <person name="Nakayama T."/>
            <person name="Izutsu Y."/>
            <person name="Robert J."/>
            <person name="Fortriede J."/>
            <person name="Burns K."/>
            <person name="Lotay V."/>
            <person name="Karimi K."/>
            <person name="Yasuoka Y."/>
            <person name="Dichmann D.S."/>
            <person name="Flajnik M.F."/>
            <person name="Houston D.W."/>
            <person name="Shendure J."/>
            <person name="DuPasquier L."/>
            <person name="Vize P.D."/>
            <person name="Zorn A.M."/>
            <person name="Ito M."/>
            <person name="Marcotte E.M."/>
            <person name="Wallingford J.B."/>
            <person name="Ito Y."/>
            <person name="Asashima M."/>
            <person name="Ueno N."/>
            <person name="Matsuda Y."/>
            <person name="Veenstra G.J."/>
            <person name="Fujiyama A."/>
            <person name="Harland R.M."/>
            <person name="Taira M."/>
            <person name="Rokhsar D.S."/>
        </authorList>
    </citation>
    <scope>NUCLEOTIDE SEQUENCE [LARGE SCALE GENOMIC DNA]</scope>
    <source>
        <strain evidence="4">J</strain>
    </source>
</reference>
<feature type="transmembrane region" description="Helical" evidence="2">
    <location>
        <begin position="160"/>
        <end position="180"/>
    </location>
</feature>
<evidence type="ECO:0000256" key="2">
    <source>
        <dbReference type="SAM" id="Phobius"/>
    </source>
</evidence>
<dbReference type="AlphaFoldDB" id="A0A974CP01"/>
<sequence length="276" mass="30941">MARVPPSQRSSRKNWEQPNSHRASQTNQPKSAHDRRSQASNGRLSQHHKNVRPPTAHSNSRSPVESSSRSRRPSHHLEDKSGKCSQICTIRGILQIVEIMTGILVLICVIASYAVITGYTSAAGFGSFSIDSAYSPFEGNELKQVRDLDMQYSQLRVPGIYGGVPFILLLCGLTIFFLMVNSTDVCKTRERLYAGRGYTWMNCEVQGGDAAVALFGFIAACLYLPSAIMCALYIKTVREFQKNHLTHEYPRNSFKERDHNGSRNPEEELFHPSTFV</sequence>
<feature type="transmembrane region" description="Helical" evidence="2">
    <location>
        <begin position="210"/>
        <end position="234"/>
    </location>
</feature>
<keyword evidence="2" id="KW-0812">Transmembrane</keyword>
<feature type="region of interest" description="Disordered" evidence="1">
    <location>
        <begin position="1"/>
        <end position="79"/>
    </location>
</feature>
<feature type="transmembrane region" description="Helical" evidence="2">
    <location>
        <begin position="93"/>
        <end position="116"/>
    </location>
</feature>
<evidence type="ECO:0000313" key="3">
    <source>
        <dbReference type="EMBL" id="OCT76347.1"/>
    </source>
</evidence>